<keyword evidence="5" id="KW-0496">Mitochondrion</keyword>
<dbReference type="Proteomes" id="UP000095280">
    <property type="component" value="Unplaced"/>
</dbReference>
<keyword evidence="6" id="KW-0687">Ribonucleoprotein</keyword>
<evidence type="ECO:0000256" key="6">
    <source>
        <dbReference type="ARBA" id="ARBA00023274"/>
    </source>
</evidence>
<sequence length="443" mass="51258">MYPQPTATQMRSSLIGLLRGLRPPAAQTRTPARTIFMMGPYDPRTPEDEEPGVKVRVKQEVPEEAKLSFRQRMAEWRARHHPEPPACNIGLPRSLLTASRSEPPDEKRQQELERLARNQQLRVDLDAVELAWESERRPEHALSAARHYSIMEHLFGTGCFFYPVVPLRAHFADPDLPGRVRPIALGNVMTPRQCSEAPDLRWQEPQDFNSSSSGQQQQLKWAVLLTCPDEHLQSAEREYAHWLVTDIPGSGRVAEGRVRLPYLQPIPPLGTGLHRYALVLFVQSAPLEDQQENQQLAGDRLAERDFSTAEFYRRHQDRLTPAGLCFFQAAWDPSVRTVYRHRLTDMGAEPVFEFRWPAPYRPKMQQFAFSEPFNLYLDKYRDTKDIAEETLKEKLKSVHPFLGRRRPESKYPLAVPAEGYQPSWLKEREAQKILRQGQWRDLD</sequence>
<dbReference type="InterPro" id="IPR035810">
    <property type="entry name" value="PEBP_euk"/>
</dbReference>
<name>A0A1I8GQ41_9PLAT</name>
<keyword evidence="11" id="KW-1185">Reference proteome</keyword>
<evidence type="ECO:0000256" key="8">
    <source>
        <dbReference type="ARBA" id="ARBA00039444"/>
    </source>
</evidence>
<evidence type="ECO:0000313" key="11">
    <source>
        <dbReference type="Proteomes" id="UP000095280"/>
    </source>
</evidence>
<dbReference type="PANTHER" id="PTHR11362:SF133">
    <property type="entry name" value="LARGE RIBOSOMAL SUBUNIT PROTEIN ML38"/>
    <property type="match status" value="1"/>
</dbReference>
<evidence type="ECO:0000256" key="1">
    <source>
        <dbReference type="ARBA" id="ARBA00004173"/>
    </source>
</evidence>
<keyword evidence="3" id="KW-0689">Ribosomal protein</keyword>
<protein>
    <recommendedName>
        <fullName evidence="8">Large ribosomal subunit protein mL38</fullName>
    </recommendedName>
    <alternativeName>
        <fullName evidence="9">39S ribosomal protein L38, mitochondrial</fullName>
    </alternativeName>
</protein>
<dbReference type="GO" id="GO:0005762">
    <property type="term" value="C:mitochondrial large ribosomal subunit"/>
    <property type="evidence" value="ECO:0007669"/>
    <property type="project" value="TreeGrafter"/>
</dbReference>
<organism evidence="11 12">
    <name type="scientific">Macrostomum lignano</name>
    <dbReference type="NCBI Taxonomy" id="282301"/>
    <lineage>
        <taxon>Eukaryota</taxon>
        <taxon>Metazoa</taxon>
        <taxon>Spiralia</taxon>
        <taxon>Lophotrochozoa</taxon>
        <taxon>Platyhelminthes</taxon>
        <taxon>Rhabditophora</taxon>
        <taxon>Macrostomorpha</taxon>
        <taxon>Macrostomida</taxon>
        <taxon>Macrostomidae</taxon>
        <taxon>Macrostomum</taxon>
    </lineage>
</organism>
<dbReference type="AlphaFoldDB" id="A0A1I8GQ41"/>
<evidence type="ECO:0000256" key="5">
    <source>
        <dbReference type="ARBA" id="ARBA00023128"/>
    </source>
</evidence>
<keyword evidence="4" id="KW-0175">Coiled coil</keyword>
<dbReference type="InterPro" id="IPR036610">
    <property type="entry name" value="PEBP-like_sf"/>
</dbReference>
<feature type="region of interest" description="Disordered" evidence="10">
    <location>
        <begin position="76"/>
        <end position="109"/>
    </location>
</feature>
<evidence type="ECO:0000256" key="4">
    <source>
        <dbReference type="ARBA" id="ARBA00023054"/>
    </source>
</evidence>
<keyword evidence="2" id="KW-0809">Transit peptide</keyword>
<dbReference type="PANTHER" id="PTHR11362">
    <property type="entry name" value="PHOSPHATIDYLETHANOLAMINE-BINDING PROTEIN"/>
    <property type="match status" value="1"/>
</dbReference>
<dbReference type="SUPFAM" id="SSF49777">
    <property type="entry name" value="PEBP-like"/>
    <property type="match status" value="1"/>
</dbReference>
<evidence type="ECO:0000256" key="9">
    <source>
        <dbReference type="ARBA" id="ARBA00041206"/>
    </source>
</evidence>
<accession>A0A1I8GQ41</accession>
<evidence type="ECO:0000313" key="12">
    <source>
        <dbReference type="WBParaSite" id="maker-uti_cns_0002749-snap-gene-0.28-mRNA-1"/>
    </source>
</evidence>
<dbReference type="Pfam" id="PF01161">
    <property type="entry name" value="PBP"/>
    <property type="match status" value="1"/>
</dbReference>
<evidence type="ECO:0000256" key="3">
    <source>
        <dbReference type="ARBA" id="ARBA00022980"/>
    </source>
</evidence>
<evidence type="ECO:0000256" key="7">
    <source>
        <dbReference type="ARBA" id="ARBA00038016"/>
    </source>
</evidence>
<reference evidence="12" key="1">
    <citation type="submission" date="2016-11" db="UniProtKB">
        <authorList>
            <consortium name="WormBaseParasite"/>
        </authorList>
    </citation>
    <scope>IDENTIFICATION</scope>
</reference>
<dbReference type="CDD" id="cd00866">
    <property type="entry name" value="PEBP_euk"/>
    <property type="match status" value="1"/>
</dbReference>
<evidence type="ECO:0000256" key="10">
    <source>
        <dbReference type="SAM" id="MobiDB-lite"/>
    </source>
</evidence>
<evidence type="ECO:0000256" key="2">
    <source>
        <dbReference type="ARBA" id="ARBA00022946"/>
    </source>
</evidence>
<dbReference type="WBParaSite" id="maker-uti_cns_0002749-snap-gene-0.28-mRNA-1">
    <property type="protein sequence ID" value="maker-uti_cns_0002749-snap-gene-0.28-mRNA-1"/>
    <property type="gene ID" value="maker-uti_cns_0002749-snap-gene-0.28"/>
</dbReference>
<comment type="similarity">
    <text evidence="7">Belongs to the phosphatidylethanolamine-binding protein family. Mitochondrion-specific ribosomal protein mL38 subfamily.</text>
</comment>
<dbReference type="InterPro" id="IPR008914">
    <property type="entry name" value="PEBP"/>
</dbReference>
<comment type="subcellular location">
    <subcellularLocation>
        <location evidence="1">Mitochondrion</location>
    </subcellularLocation>
</comment>
<dbReference type="Gene3D" id="3.90.280.10">
    <property type="entry name" value="PEBP-like"/>
    <property type="match status" value="1"/>
</dbReference>
<proteinExistence type="inferred from homology"/>